<keyword evidence="1" id="KW-0808">Transferase</keyword>
<dbReference type="GO" id="GO:0004659">
    <property type="term" value="F:prenyltransferase activity"/>
    <property type="evidence" value="ECO:0007669"/>
    <property type="project" value="InterPro"/>
</dbReference>
<evidence type="ECO:0000313" key="4">
    <source>
        <dbReference type="EMBL" id="GFP52834.1"/>
    </source>
</evidence>
<keyword evidence="2" id="KW-0479">Metal-binding</keyword>
<evidence type="ECO:0000313" key="5">
    <source>
        <dbReference type="Proteomes" id="UP000517252"/>
    </source>
</evidence>
<dbReference type="InterPro" id="IPR000092">
    <property type="entry name" value="Polyprenyl_synt"/>
</dbReference>
<dbReference type="Gene3D" id="1.10.600.10">
    <property type="entry name" value="Farnesyl Diphosphate Synthase"/>
    <property type="match status" value="2"/>
</dbReference>
<keyword evidence="3" id="KW-0460">Magnesium</keyword>
<dbReference type="InterPro" id="IPR033749">
    <property type="entry name" value="Polyprenyl_synt_CS"/>
</dbReference>
<dbReference type="SFLD" id="SFLDS00005">
    <property type="entry name" value="Isoprenoid_Synthase_Type_I"/>
    <property type="match status" value="1"/>
</dbReference>
<dbReference type="PANTHER" id="PTHR12001">
    <property type="entry name" value="GERANYLGERANYL PYROPHOSPHATE SYNTHASE"/>
    <property type="match status" value="1"/>
</dbReference>
<accession>A0A6V8QK22</accession>
<dbReference type="EMBL" id="BLZH01000002">
    <property type="protein sequence ID" value="GFP52834.1"/>
    <property type="molecule type" value="Genomic_DNA"/>
</dbReference>
<evidence type="ECO:0000256" key="2">
    <source>
        <dbReference type="ARBA" id="ARBA00022723"/>
    </source>
</evidence>
<dbReference type="PANTHER" id="PTHR12001:SF72">
    <property type="entry name" value="THIJ_PFPI FAMILY PROTEIN (AFU_ORTHOLOGUE AFUA_3G01210)-RELATED"/>
    <property type="match status" value="1"/>
</dbReference>
<sequence length="760" mass="86818">MATSSADIDLKWSYPLDPTSWDDEGLCQGISLRIHVAADLEDIGIFRVAEDWRRMVGPLERPFKGGMSERFGFITCTVPDCRPERMEIISYALEFGFIHDDIVDQNIADAELDELNPSLLEGGATGKIERKTTSGKAKILAQIIREMAAIDPKGAQMVSKAWYGLMNHNNHRIEEKKFKTLEEYIPFRFQDVGYLLWHCLVAFGCEINIPDEEEELAKEFLSPIIRHAFLVNDLFSFEKEKHDVNCQNAVLVVMREHNCEEEEAREILKNRIRQETKNVLRTVKEVKARTDVSNDVKRYIEVMMHTVSGNILWSQLCPRYNKDARFSDMQILRATEGIAKHPSRYPTKGGPLTADPHRQIPLQEVRLAESNGRPLVHFRSNGQPFAKDFSNGHSNGLRRSANESEWVEKRTNGYNDVKKPWHSHHSSSSSTDSLVLEDVVSLALDCDLPDLSDNVILQPYKYLTSLPGKGFRDQTIDTLNIWLQVPLKSTNKIKDVIKMLHSASLMLDDIEDGSNLRRGKISTHKIFGHAQTINSATYQFTVATGVAAQLTNQACLNICIEEMEQLYVGQSYDLYWTYNVLCPSISSYLKMVDKKTSGLFRVMTRMMIAESPVCQEADISEDSMNLFSCLLGRYFQVRDDYQNLVSMDYEKQKGFAEDLDEGKFSFPLIHCIQALEADPQYEGEAMQMRSFLLKRRIEGRLTDEVKREVLETMKLTNSLGYTLDVLRVLHNKLENEILNLEAKFGVENPPLKKMLSLLKV</sequence>
<evidence type="ECO:0000256" key="1">
    <source>
        <dbReference type="ARBA" id="ARBA00022679"/>
    </source>
</evidence>
<dbReference type="OrthoDB" id="6921389at2759"/>
<dbReference type="AlphaFoldDB" id="A0A6V8QK22"/>
<dbReference type="GO" id="GO:0046872">
    <property type="term" value="F:metal ion binding"/>
    <property type="evidence" value="ECO:0007669"/>
    <property type="project" value="UniProtKB-KW"/>
</dbReference>
<dbReference type="SMR" id="A0A6V8QK22"/>
<evidence type="ECO:0000256" key="3">
    <source>
        <dbReference type="ARBA" id="ARBA00022842"/>
    </source>
</evidence>
<dbReference type="Proteomes" id="UP000517252">
    <property type="component" value="Unassembled WGS sequence"/>
</dbReference>
<protein>
    <submittedName>
        <fullName evidence="4">Ophiobolin F synthase</fullName>
    </submittedName>
</protein>
<dbReference type="GO" id="GO:0046165">
    <property type="term" value="P:alcohol biosynthetic process"/>
    <property type="evidence" value="ECO:0007669"/>
    <property type="project" value="UniProtKB-ARBA"/>
</dbReference>
<proteinExistence type="predicted"/>
<dbReference type="PROSITE" id="PS00723">
    <property type="entry name" value="POLYPRENYL_SYNTHASE_1"/>
    <property type="match status" value="1"/>
</dbReference>
<reference evidence="4 5" key="1">
    <citation type="submission" date="2020-07" db="EMBL/GenBank/DDBJ databases">
        <title>Trichoderma asperellum IC-1 whole genome shotgun sequence.</title>
        <authorList>
            <person name="Kanamasa S."/>
            <person name="Takahashi H."/>
        </authorList>
    </citation>
    <scope>NUCLEOTIDE SEQUENCE [LARGE SCALE GENOMIC DNA]</scope>
    <source>
        <strain evidence="4 5">IC-1</strain>
    </source>
</reference>
<dbReference type="SUPFAM" id="SSF48576">
    <property type="entry name" value="Terpenoid synthases"/>
    <property type="match status" value="2"/>
</dbReference>
<dbReference type="GO" id="GO:0043386">
    <property type="term" value="P:mycotoxin biosynthetic process"/>
    <property type="evidence" value="ECO:0007669"/>
    <property type="project" value="UniProtKB-ARBA"/>
</dbReference>
<organism evidence="4 5">
    <name type="scientific">Trichoderma asperellum</name>
    <name type="common">Filamentous fungus</name>
    <dbReference type="NCBI Taxonomy" id="101201"/>
    <lineage>
        <taxon>Eukaryota</taxon>
        <taxon>Fungi</taxon>
        <taxon>Dikarya</taxon>
        <taxon>Ascomycota</taxon>
        <taxon>Pezizomycotina</taxon>
        <taxon>Sordariomycetes</taxon>
        <taxon>Hypocreomycetidae</taxon>
        <taxon>Hypocreales</taxon>
        <taxon>Hypocreaceae</taxon>
        <taxon>Trichoderma</taxon>
    </lineage>
</organism>
<dbReference type="GO" id="GO:0008299">
    <property type="term" value="P:isoprenoid biosynthetic process"/>
    <property type="evidence" value="ECO:0007669"/>
    <property type="project" value="InterPro"/>
</dbReference>
<dbReference type="InterPro" id="IPR008949">
    <property type="entry name" value="Isoprenoid_synthase_dom_sf"/>
</dbReference>
<dbReference type="Pfam" id="PF19086">
    <property type="entry name" value="Terpene_syn_C_2"/>
    <property type="match status" value="1"/>
</dbReference>
<dbReference type="Pfam" id="PF00348">
    <property type="entry name" value="polyprenyl_synt"/>
    <property type="match status" value="1"/>
</dbReference>
<name>A0A6V8QK22_TRIAP</name>
<gene>
    <name evidence="4" type="ORF">TASIC1_0002001800</name>
</gene>
<comment type="caution">
    <text evidence="4">The sequence shown here is derived from an EMBL/GenBank/DDBJ whole genome shotgun (WGS) entry which is preliminary data.</text>
</comment>
<dbReference type="PROSITE" id="PS00444">
    <property type="entry name" value="POLYPRENYL_SYNTHASE_2"/>
    <property type="match status" value="1"/>
</dbReference>